<sequence length="807" mass="89727">MQKWLKITLITLASLVLLLLLLSLGLTWYIHANKDKFLQQITGKVNDHINGTITVADMESSIFKGFPNVSIGLKHVEIRDSLWAAHRHSLLNLDYIFVRVNPLSLLRQHVDVSDIQLQDGTIYLFTDTSGYSNTNALKSSGSQKKNKESKDADISRLSFRNVNFVIENQQKFKMFNLAIEQLNGKMNVADSLVHFDMNATRILAKEFAFNTRKGSYLKNKYLELNISVVFNKHTRILKIPSQPIEIDNIPVTMDGEFNFSEKPPPFVLHFNVKQVLLKDASSWLSPNISNKLNTITLTKPLDAQAELAGHMKYLDTPHVVVQWQTKGNDLVTALGTWENCSFTGKFNNQVLPGNGHTDQNSAVTILGLSASLEGIPLNADTIRVVNLKQPLLRGHFRSKFPLDKLGDSTSGSPLNFTGGNATADLFYTGPLMKNDNTPSSLQGNVMVQDGAFTYVPRNLYFHHTNATLVFNGSDLLVQNARVQTQKSSLQMTGVVKNLLNLYFTTPDKIDISWNIRSPIVDLNEFTSFLAPRRSVKAAKRANKANPSRISKQLDVVLAASNVSMEVLLDKVIYKKFEAQQVKAGINMTNTDIILRQIALRHAGGNAQLTGTVHQQGNNNNFKVNTSINNVNISQLFYAFDNFGLSSLTSKNLRGIVTAKANLTGNMLDNGSLAKHSLYGNLNFSLKNGALLNFDPIADIGNFFFKKRRLDSITFENLNSTFQVQGNKIIIPPMRIASSAVNIDLNGVYGLNGGTDIKLDVPLRNPAKDSAITDKEEKRRRSRKGIILHFHAVSDKDGKVKMKLGKGD</sequence>
<dbReference type="PANTHER" id="PTHR30441">
    <property type="entry name" value="DUF748 DOMAIN-CONTAINING PROTEIN"/>
    <property type="match status" value="1"/>
</dbReference>
<dbReference type="InterPro" id="IPR052894">
    <property type="entry name" value="AsmA-related"/>
</dbReference>
<dbReference type="GO" id="GO:0090313">
    <property type="term" value="P:regulation of protein targeting to membrane"/>
    <property type="evidence" value="ECO:0007669"/>
    <property type="project" value="TreeGrafter"/>
</dbReference>
<dbReference type="GO" id="GO:0005886">
    <property type="term" value="C:plasma membrane"/>
    <property type="evidence" value="ECO:0007669"/>
    <property type="project" value="TreeGrafter"/>
</dbReference>
<accession>A0A1H4F2D1</accession>
<keyword evidence="3" id="KW-1185">Reference proteome</keyword>
<evidence type="ECO:0000313" key="2">
    <source>
        <dbReference type="EMBL" id="SEA91383.1"/>
    </source>
</evidence>
<dbReference type="Proteomes" id="UP000199656">
    <property type="component" value="Unassembled WGS sequence"/>
</dbReference>
<proteinExistence type="predicted"/>
<evidence type="ECO:0000313" key="3">
    <source>
        <dbReference type="Proteomes" id="UP000199656"/>
    </source>
</evidence>
<name>A0A1H4F2D1_9BACT</name>
<evidence type="ECO:0000259" key="1">
    <source>
        <dbReference type="Pfam" id="PF05170"/>
    </source>
</evidence>
<dbReference type="EMBL" id="FNRL01000022">
    <property type="protein sequence ID" value="SEA91383.1"/>
    <property type="molecule type" value="Genomic_DNA"/>
</dbReference>
<dbReference type="InterPro" id="IPR007844">
    <property type="entry name" value="AsmA"/>
</dbReference>
<dbReference type="STRING" id="408074.SAMN05660909_04104"/>
<dbReference type="RefSeq" id="WP_089763747.1">
    <property type="nucleotide sequence ID" value="NZ_BKAT01000036.1"/>
</dbReference>
<dbReference type="PANTHER" id="PTHR30441:SF8">
    <property type="entry name" value="DUF748 DOMAIN-CONTAINING PROTEIN"/>
    <property type="match status" value="1"/>
</dbReference>
<feature type="domain" description="AsmA" evidence="1">
    <location>
        <begin position="1"/>
        <end position="178"/>
    </location>
</feature>
<dbReference type="Pfam" id="PF05170">
    <property type="entry name" value="AsmA"/>
    <property type="match status" value="1"/>
</dbReference>
<organism evidence="2 3">
    <name type="scientific">Chitinophaga terrae</name>
    <name type="common">ex Kim and Jung 2007</name>
    <dbReference type="NCBI Taxonomy" id="408074"/>
    <lineage>
        <taxon>Bacteria</taxon>
        <taxon>Pseudomonadati</taxon>
        <taxon>Bacteroidota</taxon>
        <taxon>Chitinophagia</taxon>
        <taxon>Chitinophagales</taxon>
        <taxon>Chitinophagaceae</taxon>
        <taxon>Chitinophaga</taxon>
    </lineage>
</organism>
<dbReference type="OrthoDB" id="1489065at2"/>
<reference evidence="3" key="1">
    <citation type="submission" date="2016-10" db="EMBL/GenBank/DDBJ databases">
        <authorList>
            <person name="Varghese N."/>
            <person name="Submissions S."/>
        </authorList>
    </citation>
    <scope>NUCLEOTIDE SEQUENCE [LARGE SCALE GENOMIC DNA]</scope>
    <source>
        <strain evidence="3">DSM 23920</strain>
    </source>
</reference>
<dbReference type="AlphaFoldDB" id="A0A1H4F2D1"/>
<gene>
    <name evidence="2" type="ORF">SAMN05660909_04104</name>
</gene>
<protein>
    <submittedName>
        <fullName evidence="2">AsmA family protein</fullName>
    </submittedName>
</protein>